<dbReference type="InParanoid" id="E3IWJ2"/>
<accession>E3IWJ2</accession>
<organism evidence="2 3">
    <name type="scientific">Pseudofrankia inefficax (strain DSM 45817 / CECT 9037 / DDB 130130 / EuI1c)</name>
    <name type="common">Frankia inefficax</name>
    <dbReference type="NCBI Taxonomy" id="298654"/>
    <lineage>
        <taxon>Bacteria</taxon>
        <taxon>Bacillati</taxon>
        <taxon>Actinomycetota</taxon>
        <taxon>Actinomycetes</taxon>
        <taxon>Frankiales</taxon>
        <taxon>Frankiaceae</taxon>
        <taxon>Pseudofrankia</taxon>
    </lineage>
</organism>
<dbReference type="Gene3D" id="3.40.50.720">
    <property type="entry name" value="NAD(P)-binding Rossmann-like Domain"/>
    <property type="match status" value="1"/>
</dbReference>
<protein>
    <submittedName>
        <fullName evidence="2">Saccharopine dehydrogenase</fullName>
    </submittedName>
</protein>
<dbReference type="PANTHER" id="PTHR43781">
    <property type="entry name" value="SACCHAROPINE DEHYDROGENASE"/>
    <property type="match status" value="1"/>
</dbReference>
<dbReference type="InterPro" id="IPR036291">
    <property type="entry name" value="NAD(P)-bd_dom_sf"/>
</dbReference>
<dbReference type="InterPro" id="IPR005097">
    <property type="entry name" value="Sacchrp_dh_NADP-bd"/>
</dbReference>
<dbReference type="EMBL" id="CP002299">
    <property type="protein sequence ID" value="ADP80175.1"/>
    <property type="molecule type" value="Genomic_DNA"/>
</dbReference>
<keyword evidence="3" id="KW-1185">Reference proteome</keyword>
<dbReference type="Pfam" id="PF03435">
    <property type="entry name" value="Sacchrp_dh_NADP"/>
    <property type="match status" value="1"/>
</dbReference>
<dbReference type="eggNOG" id="COG3268">
    <property type="taxonomic scope" value="Bacteria"/>
</dbReference>
<dbReference type="Proteomes" id="UP000002484">
    <property type="component" value="Chromosome"/>
</dbReference>
<feature type="domain" description="Saccharopine dehydrogenase NADP binding" evidence="1">
    <location>
        <begin position="2"/>
        <end position="120"/>
    </location>
</feature>
<dbReference type="SUPFAM" id="SSF51735">
    <property type="entry name" value="NAD(P)-binding Rossmann-fold domains"/>
    <property type="match status" value="1"/>
</dbReference>
<reference evidence="2 3" key="1">
    <citation type="submission" date="2010-10" db="EMBL/GenBank/DDBJ databases">
        <title>Complete sequence of Frankia sp. EuI1c.</title>
        <authorList>
            <consortium name="US DOE Joint Genome Institute"/>
            <person name="Lucas S."/>
            <person name="Copeland A."/>
            <person name="Lapidus A."/>
            <person name="Cheng J.-F."/>
            <person name="Bruce D."/>
            <person name="Goodwin L."/>
            <person name="Pitluck S."/>
            <person name="Chertkov O."/>
            <person name="Detter J.C."/>
            <person name="Han C."/>
            <person name="Tapia R."/>
            <person name="Land M."/>
            <person name="Hauser L."/>
            <person name="Jeffries C."/>
            <person name="Kyrpides N."/>
            <person name="Ivanova N."/>
            <person name="Mikhailova N."/>
            <person name="Beauchemin N."/>
            <person name="Sen A."/>
            <person name="Sur S.A."/>
            <person name="Gtari M."/>
            <person name="Wall L."/>
            <person name="Tisa L."/>
            <person name="Woyke T."/>
        </authorList>
    </citation>
    <scope>NUCLEOTIDE SEQUENCE [LARGE SCALE GENOMIC DNA]</scope>
    <source>
        <strain evidence="3">DSM 45817 / CECT 9037 / EuI1c</strain>
    </source>
</reference>
<evidence type="ECO:0000259" key="1">
    <source>
        <dbReference type="Pfam" id="PF03435"/>
    </source>
</evidence>
<sequence length="375" mass="38646">MVFGATGYTGRLVTAELVAAGHRPVVAGRDRARVDALRARHDDLPGALADAADPDSVRRLVEPGDVLVATVGPFSRFGRPAVDAAIAAGAHYLDSSGEADFLRQVYEDAGPRAERAGVVLLPASGFDCVPGNLAGALALRDAGEEARRVDVAYQVVPPGGRLHRLGISSGTRATMLASAFSPVEMLRAGRLVTLPFGREVRTFRQDRSVLTGVLWAGTEARTLPRLAPRLTEAATYMVAGGRPARLARAASYPLAALSRLRVFTRLAGVAAAPALRVTGRGPDPAAQDATSTVVLATVADASGRQLATVRLEGVDPYVFTGRIMAWIAGQLASGAVTGHGALGPVEAFGVDGLEPAVAAAGLRRVGLPGVSSGSS</sequence>
<gene>
    <name evidence="2" type="ordered locus">FraEuI1c_2133</name>
</gene>
<proteinExistence type="predicted"/>
<dbReference type="KEGG" id="fri:FraEuI1c_2133"/>
<dbReference type="PANTHER" id="PTHR43781:SF1">
    <property type="entry name" value="SACCHAROPINE DEHYDROGENASE"/>
    <property type="match status" value="1"/>
</dbReference>
<name>E3IWJ2_PSEI1</name>
<evidence type="ECO:0000313" key="2">
    <source>
        <dbReference type="EMBL" id="ADP80175.1"/>
    </source>
</evidence>
<dbReference type="AlphaFoldDB" id="E3IWJ2"/>
<dbReference type="STRING" id="298654.FraEuI1c_2133"/>
<dbReference type="HOGENOM" id="CLU_046808_0_0_11"/>
<evidence type="ECO:0000313" key="3">
    <source>
        <dbReference type="Proteomes" id="UP000002484"/>
    </source>
</evidence>